<dbReference type="Proteomes" id="UP000177515">
    <property type="component" value="Chromosome 1"/>
</dbReference>
<accession>A0ABN4TGD3</accession>
<protein>
    <submittedName>
        <fullName evidence="1">Uncharacterized protein</fullName>
    </submittedName>
</protein>
<dbReference type="RefSeq" id="WP_071068944.1">
    <property type="nucleotide sequence ID" value="NZ_CP017754.1"/>
</dbReference>
<name>A0ABN4TGD3_9BURK</name>
<evidence type="ECO:0000313" key="2">
    <source>
        <dbReference type="Proteomes" id="UP000177515"/>
    </source>
</evidence>
<keyword evidence="2" id="KW-1185">Reference proteome</keyword>
<organism evidence="1 2">
    <name type="scientific">Cupriavidus malaysiensis</name>
    <dbReference type="NCBI Taxonomy" id="367825"/>
    <lineage>
        <taxon>Bacteria</taxon>
        <taxon>Pseudomonadati</taxon>
        <taxon>Pseudomonadota</taxon>
        <taxon>Betaproteobacteria</taxon>
        <taxon>Burkholderiales</taxon>
        <taxon>Burkholderiaceae</taxon>
        <taxon>Cupriavidus</taxon>
    </lineage>
</organism>
<reference evidence="1 2" key="1">
    <citation type="submission" date="2016-10" db="EMBL/GenBank/DDBJ databases">
        <title>Complete genome sequences of three Cupriavidus strains isolated from various Malaysian environments.</title>
        <authorList>
            <person name="Abdullah A.A.-A."/>
            <person name="Shafie N.A.H."/>
            <person name="Lau N.S."/>
        </authorList>
    </citation>
    <scope>NUCLEOTIDE SEQUENCE [LARGE SCALE GENOMIC DNA]</scope>
    <source>
        <strain evidence="1 2">USMAA1020</strain>
    </source>
</reference>
<sequence length="185" mass="21075">MQYALITLKDKQFIIDAHELSALDNFRDGIADVEPKPNENGPLYVAYGVYKPQPGIEWEDAMGHLLERQDVWLGHIAGERCHTLGFHAVEPLPPVQQGMSFSIPFAALIHAHPDLIEQIGDHDRIQAFTAFVRFWNISPADNIFNRKGLLAFKGIERRGTTTVTKENWRERIDIERAVLTALRIH</sequence>
<evidence type="ECO:0000313" key="1">
    <source>
        <dbReference type="EMBL" id="AOZ05868.1"/>
    </source>
</evidence>
<gene>
    <name evidence="1" type="ORF">BKK80_08590</name>
</gene>
<proteinExistence type="predicted"/>
<dbReference type="EMBL" id="CP017754">
    <property type="protein sequence ID" value="AOZ05868.1"/>
    <property type="molecule type" value="Genomic_DNA"/>
</dbReference>